<sequence length="482" mass="50333">MASLMIEQVVAATHLIATPATLSVMLLGIVLGVFFGIMPGIGGLTALALLLPFIYDMNPATGLCFLVATHAAVDAGGVVTSIMLGIPGSPANAAVIEDGFALRREGRGLYAVGAALTASVAGGLFSAALLVVLLPVLQTVVLSFGSPEIFLIVLTGLTYVAVLGRGSTLKAFVAVALGVFLSSIGYQRITGEPRLWFGVEYLLDGVRLIPLVLGLFAVPEILNLFASKKRIDDTDNRRESIFQMWAGAREVFKRPLLLVKSSVIGMVVGIIPGVGGETAPFLAYASAKKSSNERIVGVIAPESSNNAKEGGALVPTLALGIPGSAGMAILMSGFLILGINPGPKFINQHMDIALGLVFTLAITNVVSALVVIPLAAYVAKIIRIQAVILAPALSALVIFGTYASSHNPYDVAALFACGLLGIGMQRFSFSRPILILSFILAPIIETYLHISIQAYGLGMFARPIFLVLLVVLVLSGIGLKKK</sequence>
<dbReference type="PANTHER" id="PTHR35342:SF5">
    <property type="entry name" value="TRICARBOXYLIC TRANSPORT PROTEIN"/>
    <property type="match status" value="1"/>
</dbReference>
<feature type="transmembrane region" description="Helical" evidence="1">
    <location>
        <begin position="352"/>
        <end position="379"/>
    </location>
</feature>
<keyword evidence="4" id="KW-1185">Reference proteome</keyword>
<organism evidence="3 4">
    <name type="scientific">Desulfosudis oleivorans (strain DSM 6200 / JCM 39069 / Hxd3)</name>
    <name type="common">Desulfococcus oleovorans</name>
    <dbReference type="NCBI Taxonomy" id="96561"/>
    <lineage>
        <taxon>Bacteria</taxon>
        <taxon>Pseudomonadati</taxon>
        <taxon>Thermodesulfobacteriota</taxon>
        <taxon>Desulfobacteria</taxon>
        <taxon>Desulfobacterales</taxon>
        <taxon>Desulfosudaceae</taxon>
        <taxon>Desulfosudis</taxon>
    </lineage>
</organism>
<feature type="transmembrane region" description="Helical" evidence="1">
    <location>
        <begin position="206"/>
        <end position="226"/>
    </location>
</feature>
<evidence type="ECO:0000313" key="4">
    <source>
        <dbReference type="Proteomes" id="UP000008561"/>
    </source>
</evidence>
<name>A8ZV14_DESOH</name>
<feature type="transmembrane region" description="Helical" evidence="1">
    <location>
        <begin position="460"/>
        <end position="479"/>
    </location>
</feature>
<keyword evidence="1" id="KW-0472">Membrane</keyword>
<dbReference type="KEGG" id="dol:Dole_2300"/>
<feature type="domain" description="DUF112" evidence="2">
    <location>
        <begin position="22"/>
        <end position="436"/>
    </location>
</feature>
<feature type="transmembrane region" description="Helical" evidence="1">
    <location>
        <begin position="317"/>
        <end position="340"/>
    </location>
</feature>
<evidence type="ECO:0000259" key="2">
    <source>
        <dbReference type="Pfam" id="PF01970"/>
    </source>
</evidence>
<feature type="transmembrane region" description="Helical" evidence="1">
    <location>
        <begin position="24"/>
        <end position="51"/>
    </location>
</feature>
<feature type="transmembrane region" description="Helical" evidence="1">
    <location>
        <begin position="109"/>
        <end position="134"/>
    </location>
</feature>
<dbReference type="AlphaFoldDB" id="A8ZV14"/>
<evidence type="ECO:0000313" key="3">
    <source>
        <dbReference type="EMBL" id="ABW68104.1"/>
    </source>
</evidence>
<feature type="transmembrane region" description="Helical" evidence="1">
    <location>
        <begin position="386"/>
        <end position="403"/>
    </location>
</feature>
<protein>
    <recommendedName>
        <fullName evidence="2">DUF112 domain-containing protein</fullName>
    </recommendedName>
</protein>
<evidence type="ECO:0000256" key="1">
    <source>
        <dbReference type="SAM" id="Phobius"/>
    </source>
</evidence>
<accession>A8ZV14</accession>
<dbReference type="eggNOG" id="COG3333">
    <property type="taxonomic scope" value="Bacteria"/>
</dbReference>
<keyword evidence="1" id="KW-0812">Transmembrane</keyword>
<dbReference type="PANTHER" id="PTHR35342">
    <property type="entry name" value="TRICARBOXYLIC TRANSPORT PROTEIN"/>
    <property type="match status" value="1"/>
</dbReference>
<feature type="transmembrane region" description="Helical" evidence="1">
    <location>
        <begin position="140"/>
        <end position="162"/>
    </location>
</feature>
<dbReference type="HOGENOM" id="CLU_022936_2_1_7"/>
<gene>
    <name evidence="3" type="ordered locus">Dole_2300</name>
</gene>
<dbReference type="Pfam" id="PF01970">
    <property type="entry name" value="TctA"/>
    <property type="match status" value="1"/>
</dbReference>
<dbReference type="STRING" id="96561.Dole_2300"/>
<keyword evidence="1" id="KW-1133">Transmembrane helix</keyword>
<dbReference type="EMBL" id="CP000859">
    <property type="protein sequence ID" value="ABW68104.1"/>
    <property type="molecule type" value="Genomic_DNA"/>
</dbReference>
<dbReference type="OrthoDB" id="9781349at2"/>
<feature type="transmembrane region" description="Helical" evidence="1">
    <location>
        <begin position="434"/>
        <end position="454"/>
    </location>
</feature>
<dbReference type="InterPro" id="IPR002823">
    <property type="entry name" value="DUF112_TM"/>
</dbReference>
<feature type="transmembrane region" description="Helical" evidence="1">
    <location>
        <begin position="169"/>
        <end position="186"/>
    </location>
</feature>
<dbReference type="Proteomes" id="UP000008561">
    <property type="component" value="Chromosome"/>
</dbReference>
<reference evidence="3 4" key="1">
    <citation type="submission" date="2007-10" db="EMBL/GenBank/DDBJ databases">
        <title>Complete sequence of Desulfococcus oleovorans Hxd3.</title>
        <authorList>
            <consortium name="US DOE Joint Genome Institute"/>
            <person name="Copeland A."/>
            <person name="Lucas S."/>
            <person name="Lapidus A."/>
            <person name="Barry K."/>
            <person name="Glavina del Rio T."/>
            <person name="Dalin E."/>
            <person name="Tice H."/>
            <person name="Pitluck S."/>
            <person name="Kiss H."/>
            <person name="Brettin T."/>
            <person name="Bruce D."/>
            <person name="Detter J.C."/>
            <person name="Han C."/>
            <person name="Schmutz J."/>
            <person name="Larimer F."/>
            <person name="Land M."/>
            <person name="Hauser L."/>
            <person name="Kyrpides N."/>
            <person name="Kim E."/>
            <person name="Wawrik B."/>
            <person name="Richardson P."/>
        </authorList>
    </citation>
    <scope>NUCLEOTIDE SEQUENCE [LARGE SCALE GENOMIC DNA]</scope>
    <source>
        <strain evidence="4">DSM 6200 / JCM 39069 / Hxd3</strain>
    </source>
</reference>
<proteinExistence type="predicted"/>